<comment type="caution">
    <text evidence="1">The sequence shown here is derived from an EMBL/GenBank/DDBJ whole genome shotgun (WGS) entry which is preliminary data.</text>
</comment>
<name>A0A7J8U5K2_9ROSI</name>
<dbReference type="EMBL" id="JABFAB010000004">
    <property type="protein sequence ID" value="MBA0645650.1"/>
    <property type="molecule type" value="Genomic_DNA"/>
</dbReference>
<dbReference type="OrthoDB" id="10316790at2759"/>
<accession>A0A7J8U5K2</accession>
<proteinExistence type="predicted"/>
<reference evidence="1 2" key="1">
    <citation type="journal article" date="2019" name="Genome Biol. Evol.">
        <title>Insights into the evolution of the New World diploid cottons (Gossypium, subgenus Houzingenia) based on genome sequencing.</title>
        <authorList>
            <person name="Grover C.E."/>
            <person name="Arick M.A. 2nd"/>
            <person name="Thrash A."/>
            <person name="Conover J.L."/>
            <person name="Sanders W.S."/>
            <person name="Peterson D.G."/>
            <person name="Frelichowski J.E."/>
            <person name="Scheffler J.A."/>
            <person name="Scheffler B.E."/>
            <person name="Wendel J.F."/>
        </authorList>
    </citation>
    <scope>NUCLEOTIDE SEQUENCE [LARGE SCALE GENOMIC DNA]</scope>
    <source>
        <strain evidence="1">57</strain>
        <tissue evidence="1">Leaf</tissue>
    </source>
</reference>
<evidence type="ECO:0000313" key="2">
    <source>
        <dbReference type="Proteomes" id="UP000593573"/>
    </source>
</evidence>
<organism evidence="1 2">
    <name type="scientific">Gossypium klotzschianum</name>
    <dbReference type="NCBI Taxonomy" id="34286"/>
    <lineage>
        <taxon>Eukaryota</taxon>
        <taxon>Viridiplantae</taxon>
        <taxon>Streptophyta</taxon>
        <taxon>Embryophyta</taxon>
        <taxon>Tracheophyta</taxon>
        <taxon>Spermatophyta</taxon>
        <taxon>Magnoliopsida</taxon>
        <taxon>eudicotyledons</taxon>
        <taxon>Gunneridae</taxon>
        <taxon>Pentapetalae</taxon>
        <taxon>rosids</taxon>
        <taxon>malvids</taxon>
        <taxon>Malvales</taxon>
        <taxon>Malvaceae</taxon>
        <taxon>Malvoideae</taxon>
        <taxon>Gossypium</taxon>
    </lineage>
</organism>
<evidence type="ECO:0000313" key="1">
    <source>
        <dbReference type="EMBL" id="MBA0645650.1"/>
    </source>
</evidence>
<keyword evidence="2" id="KW-1185">Reference proteome</keyword>
<dbReference type="AlphaFoldDB" id="A0A7J8U5K2"/>
<dbReference type="Proteomes" id="UP000593573">
    <property type="component" value="Unassembled WGS sequence"/>
</dbReference>
<gene>
    <name evidence="1" type="ORF">Goklo_013717</name>
</gene>
<protein>
    <submittedName>
        <fullName evidence="1">Uncharacterized protein</fullName>
    </submittedName>
</protein>
<sequence>MLGSPRLSALNENKKHLVKTIDKCQKDLCYYQTQTGIDLMAKAKYLL</sequence>